<evidence type="ECO:0000313" key="2">
    <source>
        <dbReference type="Proteomes" id="UP000188602"/>
    </source>
</evidence>
<dbReference type="AlphaFoldDB" id="A0A1V3JR69"/>
<proteinExistence type="predicted"/>
<dbReference type="Pfam" id="PF06252">
    <property type="entry name" value="GemA"/>
    <property type="match status" value="1"/>
</dbReference>
<gene>
    <name evidence="1" type="ORF">BKL49_04355</name>
</gene>
<keyword evidence="2" id="KW-1185">Reference proteome</keyword>
<sequence length="134" mass="15465">MVNHKSLVTKIHIGKTQLGMDDETYRQLLINTTGIASCSLMNEEQLQQVLNAMVKKGFKVRSKFWGNRAAPREDKKIYLAKITALLAKHNLPKEYADGIAKRSFKVDFVHWLQPWQLKKVVQMLSVYDHNKKAL</sequence>
<organism evidence="1 2">
    <name type="scientific">Rodentibacter myodis</name>
    <dbReference type="NCBI Taxonomy" id="1907939"/>
    <lineage>
        <taxon>Bacteria</taxon>
        <taxon>Pseudomonadati</taxon>
        <taxon>Pseudomonadota</taxon>
        <taxon>Gammaproteobacteria</taxon>
        <taxon>Pasteurellales</taxon>
        <taxon>Pasteurellaceae</taxon>
        <taxon>Rodentibacter</taxon>
    </lineage>
</organism>
<dbReference type="OrthoDB" id="7360086at2"/>
<evidence type="ECO:0000313" key="1">
    <source>
        <dbReference type="EMBL" id="OOF59312.1"/>
    </source>
</evidence>
<dbReference type="Proteomes" id="UP000188602">
    <property type="component" value="Unassembled WGS sequence"/>
</dbReference>
<protein>
    <submittedName>
        <fullName evidence="1">GemA protein</fullName>
    </submittedName>
</protein>
<dbReference type="InterPro" id="IPR009363">
    <property type="entry name" value="Phage_Mu_Gp16"/>
</dbReference>
<dbReference type="STRING" id="1907939.BKL49_04355"/>
<reference evidence="1 2" key="1">
    <citation type="submission" date="2016-10" db="EMBL/GenBank/DDBJ databases">
        <title>Rodentibacter gen. nov. and new species.</title>
        <authorList>
            <person name="Christensen H."/>
        </authorList>
    </citation>
    <scope>NUCLEOTIDE SEQUENCE [LARGE SCALE GENOMIC DNA]</scope>
    <source>
        <strain evidence="1 2">Ac151</strain>
    </source>
</reference>
<dbReference type="RefSeq" id="WP_077423405.1">
    <property type="nucleotide sequence ID" value="NZ_MLHQ01000010.1"/>
</dbReference>
<name>A0A1V3JR69_9PAST</name>
<dbReference type="EMBL" id="MLHQ01000010">
    <property type="protein sequence ID" value="OOF59312.1"/>
    <property type="molecule type" value="Genomic_DNA"/>
</dbReference>
<comment type="caution">
    <text evidence="1">The sequence shown here is derived from an EMBL/GenBank/DDBJ whole genome shotgun (WGS) entry which is preliminary data.</text>
</comment>
<accession>A0A1V3JR69</accession>